<dbReference type="HOGENOM" id="CLU_330357_0_0_9"/>
<evidence type="ECO:0000313" key="1">
    <source>
        <dbReference type="EMBL" id="EOH86049.1"/>
    </source>
</evidence>
<dbReference type="Proteomes" id="UP000013777">
    <property type="component" value="Unassembled WGS sequence"/>
</dbReference>
<reference evidence="1 2" key="1">
    <citation type="submission" date="2013-02" db="EMBL/GenBank/DDBJ databases">
        <title>The Genome Sequence of Enterococcus asini ATCC_700915.</title>
        <authorList>
            <consortium name="The Broad Institute Genome Sequencing Platform"/>
            <consortium name="The Broad Institute Genome Sequencing Center for Infectious Disease"/>
            <person name="Earl A.M."/>
            <person name="Gilmore M.S."/>
            <person name="Lebreton F."/>
            <person name="Walker B."/>
            <person name="Young S.K."/>
            <person name="Zeng Q."/>
            <person name="Gargeya S."/>
            <person name="Fitzgerald M."/>
            <person name="Haas B."/>
            <person name="Abouelleil A."/>
            <person name="Alvarado L."/>
            <person name="Arachchi H.M."/>
            <person name="Berlin A.M."/>
            <person name="Chapman S.B."/>
            <person name="Dewar J."/>
            <person name="Goldberg J."/>
            <person name="Griggs A."/>
            <person name="Gujja S."/>
            <person name="Hansen M."/>
            <person name="Howarth C."/>
            <person name="Imamovic A."/>
            <person name="Larimer J."/>
            <person name="McCowan C."/>
            <person name="Murphy C."/>
            <person name="Neiman D."/>
            <person name="Pearson M."/>
            <person name="Priest M."/>
            <person name="Roberts A."/>
            <person name="Saif S."/>
            <person name="Shea T."/>
            <person name="Sisk P."/>
            <person name="Sykes S."/>
            <person name="Wortman J."/>
            <person name="Nusbaum C."/>
            <person name="Birren B."/>
        </authorList>
    </citation>
    <scope>NUCLEOTIDE SEQUENCE [LARGE SCALE GENOMIC DNA]</scope>
    <source>
        <strain evidence="1 2">ATCC 700915</strain>
    </source>
</reference>
<dbReference type="PATRIC" id="fig|1158606.3.peg.1694"/>
<dbReference type="SUPFAM" id="SSF49785">
    <property type="entry name" value="Galactose-binding domain-like"/>
    <property type="match status" value="1"/>
</dbReference>
<dbReference type="PANTHER" id="PTHR36848">
    <property type="entry name" value="DNA-BINDING PROTEIN (PUTATIVE SECRETED PROTEIN)-RELATED"/>
    <property type="match status" value="1"/>
</dbReference>
<proteinExistence type="predicted"/>
<gene>
    <name evidence="1" type="ORF">UAS_01742</name>
</gene>
<name>R2SD43_9ENTE</name>
<dbReference type="InterPro" id="IPR008979">
    <property type="entry name" value="Galactose-bd-like_sf"/>
</dbReference>
<dbReference type="InterPro" id="IPR053161">
    <property type="entry name" value="Ulvan_degrading_GH"/>
</dbReference>
<accession>R2SD43</accession>
<dbReference type="EMBL" id="AJAP01000016">
    <property type="protein sequence ID" value="EOH86049.1"/>
    <property type="molecule type" value="Genomic_DNA"/>
</dbReference>
<keyword evidence="2" id="KW-1185">Reference proteome</keyword>
<dbReference type="PANTHER" id="PTHR36848:SF2">
    <property type="entry name" value="SECRETED PROTEIN"/>
    <property type="match status" value="1"/>
</dbReference>
<comment type="caution">
    <text evidence="1">The sequence shown here is derived from an EMBL/GenBank/DDBJ whole genome shotgun (WGS) entry which is preliminary data.</text>
</comment>
<evidence type="ECO:0008006" key="3">
    <source>
        <dbReference type="Google" id="ProtNLM"/>
    </source>
</evidence>
<dbReference type="STRING" id="57732.RU94_GL002007"/>
<sequence length="845" mass="98217">MQYTMGDVLNNRYENHVLPFFWQKGVETKEVIVNYIQQMYDSDIKEFCVEARPFEGFCEEPWWERLKLIISEAKKRGMKFWILDDFHFPTGYANGRVKNYPGLNKKVLTYHMVNTVGPCKHFSVDIKKPYPTDKTAVFLGVVAVSQQTTLQLSGELIGDYFYFELPEGRWDLYVLSISEQTDVASDYINMVDKKSCEILIHEVYEKHYEQFSEEFGQTILGFFSDEPGFQNEKGVKSDSLIGKEMPLPWSLEVEENLIEQFGEQYLCFLPHLWREINSDTARVRKLYMDIVTNLYKENFSMALGNWCRSRDVKYIGHIIEDRESHARLGVGAGHFYRSMIGQDMAGSDIISNQLIPGLDEGMHSWARGVWDGEFFHYALGKMTSSLAYLDPKKHGNSMTEVFGAYGWHEGLKLMKWILDHFLVRGVNHFVPHAFSPASFPDEDCPPHFYAHGYNPQFRYFKKLMTYTNKMGTLFSNGRPKSSVALIYHAESEWTGKYMSVQKPAKILTQQQVEFDILPNDIFKKSNDYQIELKNELKFQNSEYSQLVIPYCEYMDDDLYEFICRTDSTKVIFLEDFPKGTYEQRVNFSHDSLSKHAEVLTLEEYRDFIEAADLSPIKISSKEPYLRSYQYQKNKENYFMLFNEHPYEEIDVNIEFLGIKRPYRVDLLNNQVTELQDGYLCLVAYESCLIVDGSADNIQLTPSKHENAKKMELSQNPYISFSSAKEYPIFHGKQQLHKLVDISRKLAPTFSGTIRYEFSFEMEESSEEAEIFLDEVFEVAEITLNGVNLGSRICPPYRFSECNLVKGTNSLVIDVTNTVDKEIYEKHSGAQVRQPVGILSPVIIYY</sequence>
<dbReference type="GeneID" id="78365033"/>
<dbReference type="RefSeq" id="WP_010754372.1">
    <property type="nucleotide sequence ID" value="NZ_ASVU01000001.1"/>
</dbReference>
<organism evidence="1 2">
    <name type="scientific">Enterococcus asini ATCC 700915</name>
    <dbReference type="NCBI Taxonomy" id="1158606"/>
    <lineage>
        <taxon>Bacteria</taxon>
        <taxon>Bacillati</taxon>
        <taxon>Bacillota</taxon>
        <taxon>Bacilli</taxon>
        <taxon>Lactobacillales</taxon>
        <taxon>Enterococcaceae</taxon>
        <taxon>Enterococcus</taxon>
    </lineage>
</organism>
<dbReference type="OrthoDB" id="9761519at2"/>
<dbReference type="AlphaFoldDB" id="R2SD43"/>
<dbReference type="Gene3D" id="2.60.120.260">
    <property type="entry name" value="Galactose-binding domain-like"/>
    <property type="match status" value="1"/>
</dbReference>
<protein>
    <recommendedName>
        <fullName evidence="3">Glycoside hydrolase family 2</fullName>
    </recommendedName>
</protein>
<evidence type="ECO:0000313" key="2">
    <source>
        <dbReference type="Proteomes" id="UP000013777"/>
    </source>
</evidence>
<dbReference type="eggNOG" id="COG3250">
    <property type="taxonomic scope" value="Bacteria"/>
</dbReference>